<accession>A0A8H3IA53</accession>
<reference evidence="2" key="1">
    <citation type="submission" date="2021-03" db="EMBL/GenBank/DDBJ databases">
        <authorList>
            <person name="Tagirdzhanova G."/>
        </authorList>
    </citation>
    <scope>NUCLEOTIDE SEQUENCE</scope>
</reference>
<evidence type="ECO:0000313" key="3">
    <source>
        <dbReference type="Proteomes" id="UP000664521"/>
    </source>
</evidence>
<dbReference type="InterPro" id="IPR015422">
    <property type="entry name" value="PyrdxlP-dep_Trfase_small"/>
</dbReference>
<name>A0A8H3IA53_9LECA</name>
<protein>
    <recommendedName>
        <fullName evidence="1">Aminotransferase class I/classII large domain-containing protein</fullName>
    </recommendedName>
</protein>
<sequence>MDKHETKAKYNLAETCVASISSQTLQELSEDASAQLWDPCQKLNYGSIRGTDQLRSNLASLYSARTISTLSPDSILITPGAIAANMDVFLALVRTGDHVICTYPTYQQLYEAPASLGADVSLWCAQEDKGWQLDIEHLKGLIRPNTRLITINNPNNPTGSILSGPLLQNLVEVASSHDPPIAILSDEVYRPMFHDPSLTPVSPLFPPSILSLNYELTIATAYSMAGIRTGWIASRCPSLISAFANARQYTTISISHHSDRIATFALSPNCIHRLLGRNLSIARTNIALLARFIEQHKWAAEWTKPVAGTTAFVKFRRDGKLVNDVDFCERLMSEAGVLVAPGKECFGDGEKFKGYVRFGYCCETTVLEEGLEKMGEWMRGGFGQVAIEEA</sequence>
<dbReference type="Gene3D" id="3.40.640.10">
    <property type="entry name" value="Type I PLP-dependent aspartate aminotransferase-like (Major domain)"/>
    <property type="match status" value="1"/>
</dbReference>
<dbReference type="Pfam" id="PF00155">
    <property type="entry name" value="Aminotran_1_2"/>
    <property type="match status" value="1"/>
</dbReference>
<dbReference type="Gene3D" id="3.90.1150.10">
    <property type="entry name" value="Aspartate Aminotransferase, domain 1"/>
    <property type="match status" value="1"/>
</dbReference>
<keyword evidence="3" id="KW-1185">Reference proteome</keyword>
<dbReference type="Proteomes" id="UP000664521">
    <property type="component" value="Unassembled WGS sequence"/>
</dbReference>
<dbReference type="SUPFAM" id="SSF53383">
    <property type="entry name" value="PLP-dependent transferases"/>
    <property type="match status" value="1"/>
</dbReference>
<evidence type="ECO:0000313" key="2">
    <source>
        <dbReference type="EMBL" id="CAF9905964.1"/>
    </source>
</evidence>
<dbReference type="AlphaFoldDB" id="A0A8H3IA53"/>
<feature type="domain" description="Aminotransferase class I/classII large" evidence="1">
    <location>
        <begin position="43"/>
        <end position="372"/>
    </location>
</feature>
<evidence type="ECO:0000259" key="1">
    <source>
        <dbReference type="Pfam" id="PF00155"/>
    </source>
</evidence>
<dbReference type="PANTHER" id="PTHR43510:SF1">
    <property type="entry name" value="AMINOTRANSFERASE FUNCTION, HYPOTHETICAL (EUROFUNG)"/>
    <property type="match status" value="1"/>
</dbReference>
<proteinExistence type="predicted"/>
<dbReference type="InterPro" id="IPR015421">
    <property type="entry name" value="PyrdxlP-dep_Trfase_major"/>
</dbReference>
<dbReference type="OrthoDB" id="7042322at2759"/>
<dbReference type="InterPro" id="IPR015424">
    <property type="entry name" value="PyrdxlP-dep_Trfase"/>
</dbReference>
<dbReference type="CDD" id="cd00609">
    <property type="entry name" value="AAT_like"/>
    <property type="match status" value="1"/>
</dbReference>
<organism evidence="2 3">
    <name type="scientific">Heterodermia speciosa</name>
    <dbReference type="NCBI Taxonomy" id="116794"/>
    <lineage>
        <taxon>Eukaryota</taxon>
        <taxon>Fungi</taxon>
        <taxon>Dikarya</taxon>
        <taxon>Ascomycota</taxon>
        <taxon>Pezizomycotina</taxon>
        <taxon>Lecanoromycetes</taxon>
        <taxon>OSLEUM clade</taxon>
        <taxon>Lecanoromycetidae</taxon>
        <taxon>Caliciales</taxon>
        <taxon>Physciaceae</taxon>
        <taxon>Heterodermia</taxon>
    </lineage>
</organism>
<dbReference type="PANTHER" id="PTHR43510">
    <property type="entry name" value="AMINOTRANSFERASE FUNCTION, HYPOTHETICAL (EUROFUNG)"/>
    <property type="match status" value="1"/>
</dbReference>
<comment type="caution">
    <text evidence="2">The sequence shown here is derived from an EMBL/GenBank/DDBJ whole genome shotgun (WGS) entry which is preliminary data.</text>
</comment>
<dbReference type="GO" id="GO:0030170">
    <property type="term" value="F:pyridoxal phosphate binding"/>
    <property type="evidence" value="ECO:0007669"/>
    <property type="project" value="InterPro"/>
</dbReference>
<gene>
    <name evidence="2" type="ORF">HETSPECPRED_006007</name>
</gene>
<dbReference type="EMBL" id="CAJPDS010000004">
    <property type="protein sequence ID" value="CAF9905964.1"/>
    <property type="molecule type" value="Genomic_DNA"/>
</dbReference>
<dbReference type="InterPro" id="IPR004839">
    <property type="entry name" value="Aminotransferase_I/II_large"/>
</dbReference>